<evidence type="ECO:0000313" key="1">
    <source>
        <dbReference type="EMBL" id="GAU89821.1"/>
    </source>
</evidence>
<proteinExistence type="predicted"/>
<dbReference type="EMBL" id="BDGG01000001">
    <property type="protein sequence ID" value="GAU89821.1"/>
    <property type="molecule type" value="Genomic_DNA"/>
</dbReference>
<reference evidence="1 2" key="1">
    <citation type="journal article" date="2016" name="Nat. Commun.">
        <title>Extremotolerant tardigrade genome and improved radiotolerance of human cultured cells by tardigrade-unique protein.</title>
        <authorList>
            <person name="Hashimoto T."/>
            <person name="Horikawa D.D."/>
            <person name="Saito Y."/>
            <person name="Kuwahara H."/>
            <person name="Kozuka-Hata H."/>
            <person name="Shin-I T."/>
            <person name="Minakuchi Y."/>
            <person name="Ohishi K."/>
            <person name="Motoyama A."/>
            <person name="Aizu T."/>
            <person name="Enomoto A."/>
            <person name="Kondo K."/>
            <person name="Tanaka S."/>
            <person name="Hara Y."/>
            <person name="Koshikawa S."/>
            <person name="Sagara H."/>
            <person name="Miura T."/>
            <person name="Yokobori S."/>
            <person name="Miyagawa K."/>
            <person name="Suzuki Y."/>
            <person name="Kubo T."/>
            <person name="Oyama M."/>
            <person name="Kohara Y."/>
            <person name="Fujiyama A."/>
            <person name="Arakawa K."/>
            <person name="Katayama T."/>
            <person name="Toyoda A."/>
            <person name="Kunieda T."/>
        </authorList>
    </citation>
    <scope>NUCLEOTIDE SEQUENCE [LARGE SCALE GENOMIC DNA]</scope>
    <source>
        <strain evidence="1 2">YOKOZUNA-1</strain>
    </source>
</reference>
<dbReference type="AlphaFoldDB" id="A0A1D1UK48"/>
<organism evidence="1 2">
    <name type="scientific">Ramazzottius varieornatus</name>
    <name type="common">Water bear</name>
    <name type="synonym">Tardigrade</name>
    <dbReference type="NCBI Taxonomy" id="947166"/>
    <lineage>
        <taxon>Eukaryota</taxon>
        <taxon>Metazoa</taxon>
        <taxon>Ecdysozoa</taxon>
        <taxon>Tardigrada</taxon>
        <taxon>Eutardigrada</taxon>
        <taxon>Parachela</taxon>
        <taxon>Hypsibioidea</taxon>
        <taxon>Ramazzottiidae</taxon>
        <taxon>Ramazzottius</taxon>
    </lineage>
</organism>
<dbReference type="Proteomes" id="UP000186922">
    <property type="component" value="Unassembled WGS sequence"/>
</dbReference>
<gene>
    <name evidence="1" type="primary">RvY_02325-1</name>
    <name evidence="1" type="synonym">RvY_02325.1</name>
    <name evidence="1" type="ORF">RvY_02325</name>
</gene>
<protein>
    <submittedName>
        <fullName evidence="1">Uncharacterized protein</fullName>
    </submittedName>
</protein>
<evidence type="ECO:0000313" key="2">
    <source>
        <dbReference type="Proteomes" id="UP000186922"/>
    </source>
</evidence>
<keyword evidence="2" id="KW-1185">Reference proteome</keyword>
<accession>A0A1D1UK48</accession>
<comment type="caution">
    <text evidence="1">The sequence shown here is derived from an EMBL/GenBank/DDBJ whole genome shotgun (WGS) entry which is preliminary data.</text>
</comment>
<name>A0A1D1UK48_RAMVA</name>
<sequence>MESATESSDSSCGALSMNHSCSPGPSVIKDAGWTILDVCAMMLYTAKSNGVTNATLDKFLRVVALVINGKRNVEDDRARNKIPASVWSVKRALKISHEEQQKVIHICPTKRLIPTTEICGYTLHPHYNPARKTHVCDLCSAEWDQKVIEKDGNHFVAASLRWILSNVLYRYGKNVSTEGLAGGNTDAMYDVKDGERWKKRKLDGTDLTAECIDHVVCYRYKKDPILKSHEKIVALSERWHTLTPAEQKKIHEDRTVGGFKRPSLVRHWEKFDVVEGFAQDVMHQMDEGLSKGFLKAVVEGSSVMKLSKNQMNEIDRRWLSITVPGHDDRKLRSIRTYKQWKAHELPFSSNMVVPL</sequence>